<dbReference type="AlphaFoldDB" id="A0A378SLW5"/>
<dbReference type="Gene3D" id="3.10.450.50">
    <property type="match status" value="1"/>
</dbReference>
<dbReference type="Proteomes" id="UP000254291">
    <property type="component" value="Unassembled WGS sequence"/>
</dbReference>
<dbReference type="EMBL" id="UGQM01000001">
    <property type="protein sequence ID" value="STZ43700.1"/>
    <property type="molecule type" value="Genomic_DNA"/>
</dbReference>
<evidence type="ECO:0000259" key="1">
    <source>
        <dbReference type="Pfam" id="PF12680"/>
    </source>
</evidence>
<name>A0A378SLW5_9MYCO</name>
<sequence>MPFTRADVAAAAQRSLAAAAAHDRETWIGLFTADGRVEDPVGSAPHRGRAAIGRFYDTFIAPRTITAHVQGEDIVVDTTVLRDVELEIEMSPAVSLRVPTFIRYDLRADGDDLQVCALSAYWELPAMIGQFARAGLGVVPVGVSLGRSMFANQGIGGSVGFLRGFRGSGSAGKRVFARFLDDACGGDEVGMRRLRSDAPVTLGDGDPLTSSDVVGYLSGGTWSKLIASGDAVAARVDTDGHHRILLADTAGGLTRERPTITRVRLFA</sequence>
<gene>
    <name evidence="2" type="ORF">NCTC10742_02930</name>
</gene>
<dbReference type="InterPro" id="IPR032710">
    <property type="entry name" value="NTF2-like_dom_sf"/>
</dbReference>
<feature type="domain" description="SnoaL-like" evidence="1">
    <location>
        <begin position="13"/>
        <end position="79"/>
    </location>
</feature>
<accession>A0A378SLW5</accession>
<evidence type="ECO:0000313" key="3">
    <source>
        <dbReference type="Proteomes" id="UP000254291"/>
    </source>
</evidence>
<dbReference type="InterPro" id="IPR037401">
    <property type="entry name" value="SnoaL-like"/>
</dbReference>
<protein>
    <submittedName>
        <fullName evidence="2">Nuclear transport factor 2</fullName>
    </submittedName>
</protein>
<reference evidence="2 3" key="1">
    <citation type="submission" date="2018-06" db="EMBL/GenBank/DDBJ databases">
        <authorList>
            <consortium name="Pathogen Informatics"/>
            <person name="Doyle S."/>
        </authorList>
    </citation>
    <scope>NUCLEOTIDE SEQUENCE [LARGE SCALE GENOMIC DNA]</scope>
    <source>
        <strain evidence="2 3">NCTC10742</strain>
    </source>
</reference>
<dbReference type="Pfam" id="PF12680">
    <property type="entry name" value="SnoaL_2"/>
    <property type="match status" value="1"/>
</dbReference>
<evidence type="ECO:0000313" key="2">
    <source>
        <dbReference type="EMBL" id="STZ43700.1"/>
    </source>
</evidence>
<dbReference type="SUPFAM" id="SSF54427">
    <property type="entry name" value="NTF2-like"/>
    <property type="match status" value="1"/>
</dbReference>
<organism evidence="2 3">
    <name type="scientific">Mycolicibacterium gilvum</name>
    <dbReference type="NCBI Taxonomy" id="1804"/>
    <lineage>
        <taxon>Bacteria</taxon>
        <taxon>Bacillati</taxon>
        <taxon>Actinomycetota</taxon>
        <taxon>Actinomycetes</taxon>
        <taxon>Mycobacteriales</taxon>
        <taxon>Mycobacteriaceae</taxon>
        <taxon>Mycolicibacterium</taxon>
    </lineage>
</organism>
<proteinExistence type="predicted"/>
<dbReference type="RefSeq" id="WP_115327465.1">
    <property type="nucleotide sequence ID" value="NZ_JACKST010000149.1"/>
</dbReference>